<name>A0ABP5DSS6_9ACTN</name>
<reference evidence="8" key="1">
    <citation type="journal article" date="2019" name="Int. J. Syst. Evol. Microbiol.">
        <title>The Global Catalogue of Microorganisms (GCM) 10K type strain sequencing project: providing services to taxonomists for standard genome sequencing and annotation.</title>
        <authorList>
            <consortium name="The Broad Institute Genomics Platform"/>
            <consortium name="The Broad Institute Genome Sequencing Center for Infectious Disease"/>
            <person name="Wu L."/>
            <person name="Ma J."/>
        </authorList>
    </citation>
    <scope>NUCLEOTIDE SEQUENCE [LARGE SCALE GENOMIC DNA]</scope>
    <source>
        <strain evidence="8">JCM 16013</strain>
    </source>
</reference>
<organism evidence="7 8">
    <name type="scientific">Catenulispora subtropica</name>
    <dbReference type="NCBI Taxonomy" id="450798"/>
    <lineage>
        <taxon>Bacteria</taxon>
        <taxon>Bacillati</taxon>
        <taxon>Actinomycetota</taxon>
        <taxon>Actinomycetes</taxon>
        <taxon>Catenulisporales</taxon>
        <taxon>Catenulisporaceae</taxon>
        <taxon>Catenulispora</taxon>
    </lineage>
</organism>
<evidence type="ECO:0000313" key="7">
    <source>
        <dbReference type="EMBL" id="GAA1983772.1"/>
    </source>
</evidence>
<dbReference type="InterPro" id="IPR036271">
    <property type="entry name" value="Tet_transcr_reg_TetR-rel_C_sf"/>
</dbReference>
<dbReference type="InterPro" id="IPR050109">
    <property type="entry name" value="HTH-type_TetR-like_transc_reg"/>
</dbReference>
<dbReference type="InterPro" id="IPR009057">
    <property type="entry name" value="Homeodomain-like_sf"/>
</dbReference>
<gene>
    <name evidence="7" type="ORF">GCM10009838_51940</name>
</gene>
<dbReference type="PANTHER" id="PTHR30055">
    <property type="entry name" value="HTH-TYPE TRANSCRIPTIONAL REGULATOR RUTR"/>
    <property type="match status" value="1"/>
</dbReference>
<evidence type="ECO:0000256" key="4">
    <source>
        <dbReference type="ARBA" id="ARBA00023163"/>
    </source>
</evidence>
<dbReference type="InterPro" id="IPR039538">
    <property type="entry name" value="BetI_C"/>
</dbReference>
<evidence type="ECO:0000256" key="3">
    <source>
        <dbReference type="ARBA" id="ARBA00023125"/>
    </source>
</evidence>
<dbReference type="SUPFAM" id="SSF48498">
    <property type="entry name" value="Tetracyclin repressor-like, C-terminal domain"/>
    <property type="match status" value="1"/>
</dbReference>
<feature type="DNA-binding region" description="H-T-H motif" evidence="5">
    <location>
        <begin position="30"/>
        <end position="49"/>
    </location>
</feature>
<dbReference type="Proteomes" id="UP001499854">
    <property type="component" value="Unassembled WGS sequence"/>
</dbReference>
<keyword evidence="4" id="KW-0804">Transcription</keyword>
<evidence type="ECO:0000259" key="6">
    <source>
        <dbReference type="PROSITE" id="PS50977"/>
    </source>
</evidence>
<keyword evidence="3 5" id="KW-0238">DNA-binding</keyword>
<feature type="domain" description="HTH tetR-type" evidence="6">
    <location>
        <begin position="7"/>
        <end position="67"/>
    </location>
</feature>
<keyword evidence="1" id="KW-0678">Repressor</keyword>
<protein>
    <recommendedName>
        <fullName evidence="6">HTH tetR-type domain-containing protein</fullName>
    </recommendedName>
</protein>
<dbReference type="PROSITE" id="PS50977">
    <property type="entry name" value="HTH_TETR_2"/>
    <property type="match status" value="1"/>
</dbReference>
<dbReference type="EMBL" id="BAAAQM010000032">
    <property type="protein sequence ID" value="GAA1983772.1"/>
    <property type="molecule type" value="Genomic_DNA"/>
</dbReference>
<keyword evidence="8" id="KW-1185">Reference proteome</keyword>
<evidence type="ECO:0000313" key="8">
    <source>
        <dbReference type="Proteomes" id="UP001499854"/>
    </source>
</evidence>
<evidence type="ECO:0000256" key="5">
    <source>
        <dbReference type="PROSITE-ProRule" id="PRU00335"/>
    </source>
</evidence>
<dbReference type="SUPFAM" id="SSF46689">
    <property type="entry name" value="Homeodomain-like"/>
    <property type="match status" value="1"/>
</dbReference>
<dbReference type="Pfam" id="PF13977">
    <property type="entry name" value="TetR_C_6"/>
    <property type="match status" value="1"/>
</dbReference>
<keyword evidence="2" id="KW-0805">Transcription regulation</keyword>
<dbReference type="PANTHER" id="PTHR30055:SF223">
    <property type="entry name" value="HTH-TYPE TRANSCRIPTIONAL REGULATOR UIDR"/>
    <property type="match status" value="1"/>
</dbReference>
<proteinExistence type="predicted"/>
<accession>A0ABP5DSS6</accession>
<dbReference type="PRINTS" id="PR00455">
    <property type="entry name" value="HTHTETR"/>
</dbReference>
<dbReference type="RefSeq" id="WP_344659722.1">
    <property type="nucleotide sequence ID" value="NZ_BAAAQM010000032.1"/>
</dbReference>
<sequence length="198" mass="21758">MPRIAVDERRELLVEAAIRVMARDGVAKATTRSIVAEAGMALAAFHYSFRSKQELLENVIQTITAHTLDLAVERLGAEGGVEAKVRAALDSYWQHLVANPGEHRVTYELTQYALRHPGLATVAKRQYEAYIEGASRLIDSLAQSSDVTWTAPVPVIARYLIAVMDGLTLLWLNEGDDVSARAALELAGEHLISLIKVR</sequence>
<comment type="caution">
    <text evidence="7">The sequence shown here is derived from an EMBL/GenBank/DDBJ whole genome shotgun (WGS) entry which is preliminary data.</text>
</comment>
<dbReference type="Gene3D" id="1.10.357.10">
    <property type="entry name" value="Tetracycline Repressor, domain 2"/>
    <property type="match status" value="1"/>
</dbReference>
<dbReference type="InterPro" id="IPR001647">
    <property type="entry name" value="HTH_TetR"/>
</dbReference>
<dbReference type="Pfam" id="PF00440">
    <property type="entry name" value="TetR_N"/>
    <property type="match status" value="1"/>
</dbReference>
<evidence type="ECO:0000256" key="2">
    <source>
        <dbReference type="ARBA" id="ARBA00023015"/>
    </source>
</evidence>
<evidence type="ECO:0000256" key="1">
    <source>
        <dbReference type="ARBA" id="ARBA00022491"/>
    </source>
</evidence>